<evidence type="ECO:0000256" key="1">
    <source>
        <dbReference type="ARBA" id="ARBA00010820"/>
    </source>
</evidence>
<dbReference type="Pfam" id="PF04504">
    <property type="entry name" value="GeBP-like_DBD"/>
    <property type="match status" value="1"/>
</dbReference>
<sequence>MRIWEVDDEIKILKAIIAFYSDKGPEFPSNTVSSADLDAIHSLLKKSLGLEFTKGQLGAKIRGLRRKFRTNASQCKNNTDPKFSIPQRQEIFELSKQIWRPDNPNPNEAPKSSGKSVKSKGKSALKVLKDQEEEGDPRYELMWRAVAQAGHGDISLSLLKRGLKLVDPEKARLLERRFFKLELARMRHRLQWLDKNKEAIQLVIDSLAKSVCWFMSIGFNLQPSVQMCFCGGILRALKGLSFVVPGTRVLYLEAASGITVSHVSDIVGPVNVPQTDQANCIDSTVPVEAIFAQEVTKLHAEQFKPSEKVTLEPFGYLSCSWFQDQPRGSDLPERNQKIMSCARSTCLICRLWAGSLMQKIVLNHFCTRPVKAGDWFLFVIEAPFSCNGRGFNTDRMFNQKGKLVMSLAQEALLREMEAPSSCNGRGFSTGRMFNRKGEVSE</sequence>
<dbReference type="InterPro" id="IPR029069">
    <property type="entry name" value="HotDog_dom_sf"/>
</dbReference>
<dbReference type="InterPro" id="IPR007592">
    <property type="entry name" value="GEBP"/>
</dbReference>
<name>A0A9D5CAH1_9LILI</name>
<evidence type="ECO:0000313" key="6">
    <source>
        <dbReference type="Proteomes" id="UP001085076"/>
    </source>
</evidence>
<evidence type="ECO:0000256" key="2">
    <source>
        <dbReference type="SAM" id="MobiDB-lite"/>
    </source>
</evidence>
<dbReference type="PANTHER" id="PTHR31662:SF33">
    <property type="entry name" value="DNA-BINDING STOREKEEPER PROTEIN TRANSCRIPTIONAL REGULATOR-LIKE PROTEIN"/>
    <property type="match status" value="1"/>
</dbReference>
<dbReference type="OrthoDB" id="661680at2759"/>
<dbReference type="GO" id="GO:0003723">
    <property type="term" value="F:RNA binding"/>
    <property type="evidence" value="ECO:0007669"/>
    <property type="project" value="InterPro"/>
</dbReference>
<dbReference type="AlphaFoldDB" id="A0A9D5CAH1"/>
<dbReference type="Gene3D" id="3.10.129.10">
    <property type="entry name" value="Hotdog Thioesterase"/>
    <property type="match status" value="1"/>
</dbReference>
<evidence type="ECO:0000259" key="3">
    <source>
        <dbReference type="Pfam" id="PF04504"/>
    </source>
</evidence>
<dbReference type="GO" id="GO:0008168">
    <property type="term" value="F:methyltransferase activity"/>
    <property type="evidence" value="ECO:0007669"/>
    <property type="project" value="InterPro"/>
</dbReference>
<dbReference type="InterPro" id="IPR000692">
    <property type="entry name" value="Fibrillarin"/>
</dbReference>
<comment type="caution">
    <text evidence="5">The sequence shown here is derived from an EMBL/GenBank/DDBJ whole genome shotgun (WGS) entry which is preliminary data.</text>
</comment>
<dbReference type="PANTHER" id="PTHR31662">
    <property type="entry name" value="BNAANNG10740D PROTEIN-RELATED"/>
    <property type="match status" value="1"/>
</dbReference>
<dbReference type="Pfam" id="PF20789">
    <property type="entry name" value="4HBT_3C"/>
    <property type="match status" value="1"/>
</dbReference>
<dbReference type="EMBL" id="JAGGNH010000006">
    <property type="protein sequence ID" value="KAJ0969756.1"/>
    <property type="molecule type" value="Genomic_DNA"/>
</dbReference>
<organism evidence="5 6">
    <name type="scientific">Dioscorea zingiberensis</name>
    <dbReference type="NCBI Taxonomy" id="325984"/>
    <lineage>
        <taxon>Eukaryota</taxon>
        <taxon>Viridiplantae</taxon>
        <taxon>Streptophyta</taxon>
        <taxon>Embryophyta</taxon>
        <taxon>Tracheophyta</taxon>
        <taxon>Spermatophyta</taxon>
        <taxon>Magnoliopsida</taxon>
        <taxon>Liliopsida</taxon>
        <taxon>Dioscoreales</taxon>
        <taxon>Dioscoreaceae</taxon>
        <taxon>Dioscorea</taxon>
    </lineage>
</organism>
<dbReference type="GO" id="GO:0006355">
    <property type="term" value="P:regulation of DNA-templated transcription"/>
    <property type="evidence" value="ECO:0007669"/>
    <property type="project" value="InterPro"/>
</dbReference>
<keyword evidence="6" id="KW-1185">Reference proteome</keyword>
<accession>A0A9D5CAH1</accession>
<gene>
    <name evidence="5" type="ORF">J5N97_022633</name>
</gene>
<comment type="similarity">
    <text evidence="1">Belongs to the GeBP family.</text>
</comment>
<evidence type="ECO:0000259" key="4">
    <source>
        <dbReference type="Pfam" id="PF20789"/>
    </source>
</evidence>
<evidence type="ECO:0000313" key="5">
    <source>
        <dbReference type="EMBL" id="KAJ0969756.1"/>
    </source>
</evidence>
<protein>
    <submittedName>
        <fullName evidence="5">Uncharacterized protein</fullName>
    </submittedName>
</protein>
<feature type="region of interest" description="Disordered" evidence="2">
    <location>
        <begin position="96"/>
        <end position="131"/>
    </location>
</feature>
<dbReference type="GO" id="GO:0006364">
    <property type="term" value="P:rRNA processing"/>
    <property type="evidence" value="ECO:0007669"/>
    <property type="project" value="InterPro"/>
</dbReference>
<reference evidence="5" key="1">
    <citation type="submission" date="2021-03" db="EMBL/GenBank/DDBJ databases">
        <authorList>
            <person name="Li Z."/>
            <person name="Yang C."/>
        </authorList>
    </citation>
    <scope>NUCLEOTIDE SEQUENCE</scope>
    <source>
        <strain evidence="5">Dzin_1.0</strain>
        <tissue evidence="5">Leaf</tissue>
    </source>
</reference>
<dbReference type="GO" id="GO:0005634">
    <property type="term" value="C:nucleus"/>
    <property type="evidence" value="ECO:0007669"/>
    <property type="project" value="TreeGrafter"/>
</dbReference>
<reference evidence="5" key="2">
    <citation type="journal article" date="2022" name="Hortic Res">
        <title>The genome of Dioscorea zingiberensis sheds light on the biosynthesis, origin and evolution of the medicinally important diosgenin saponins.</title>
        <authorList>
            <person name="Li Y."/>
            <person name="Tan C."/>
            <person name="Li Z."/>
            <person name="Guo J."/>
            <person name="Li S."/>
            <person name="Chen X."/>
            <person name="Wang C."/>
            <person name="Dai X."/>
            <person name="Yang H."/>
            <person name="Song W."/>
            <person name="Hou L."/>
            <person name="Xu J."/>
            <person name="Tong Z."/>
            <person name="Xu A."/>
            <person name="Yuan X."/>
            <person name="Wang W."/>
            <person name="Yang Q."/>
            <person name="Chen L."/>
            <person name="Sun Z."/>
            <person name="Wang K."/>
            <person name="Pan B."/>
            <person name="Chen J."/>
            <person name="Bao Y."/>
            <person name="Liu F."/>
            <person name="Qi X."/>
            <person name="Gang D.R."/>
            <person name="Wen J."/>
            <person name="Li J."/>
        </authorList>
    </citation>
    <scope>NUCLEOTIDE SEQUENCE</scope>
    <source>
        <strain evidence="5">Dzin_1.0</strain>
    </source>
</reference>
<feature type="domain" description="Glabrous enhancer-binding protein-like DBD" evidence="3">
    <location>
        <begin position="2"/>
        <end position="99"/>
    </location>
</feature>
<dbReference type="Gene3D" id="3.40.50.150">
    <property type="entry name" value="Vaccinia Virus protein VP39"/>
    <property type="match status" value="1"/>
</dbReference>
<dbReference type="SMART" id="SM01206">
    <property type="entry name" value="Fibrillarin"/>
    <property type="match status" value="1"/>
</dbReference>
<dbReference type="InterPro" id="IPR053932">
    <property type="entry name" value="GeBP-like_DBD"/>
</dbReference>
<dbReference type="SUPFAM" id="SSF54637">
    <property type="entry name" value="Thioesterase/thiol ester dehydrase-isomerase"/>
    <property type="match status" value="1"/>
</dbReference>
<dbReference type="CDD" id="cd03444">
    <property type="entry name" value="Thioesterase_II_repeat1"/>
    <property type="match status" value="1"/>
</dbReference>
<dbReference type="InterPro" id="IPR029063">
    <property type="entry name" value="SAM-dependent_MTases_sf"/>
</dbReference>
<proteinExistence type="inferred from homology"/>
<dbReference type="Proteomes" id="UP001085076">
    <property type="component" value="Miscellaneous, Linkage group lg06"/>
</dbReference>
<dbReference type="Pfam" id="PF01269">
    <property type="entry name" value="Fibrillarin"/>
    <property type="match status" value="1"/>
</dbReference>
<dbReference type="InterPro" id="IPR049450">
    <property type="entry name" value="ACOT8-like_C"/>
</dbReference>
<feature type="domain" description="Acyl-CoA thioesterase-like C-terminal" evidence="4">
    <location>
        <begin position="364"/>
        <end position="412"/>
    </location>
</feature>